<evidence type="ECO:0000313" key="2">
    <source>
        <dbReference type="Proteomes" id="UP000242645"/>
    </source>
</evidence>
<organism evidence="1 2">
    <name type="scientific">Candidatus Desulfovibrio trichonymphae</name>
    <dbReference type="NCBI Taxonomy" id="1725232"/>
    <lineage>
        <taxon>Bacteria</taxon>
        <taxon>Pseudomonadati</taxon>
        <taxon>Thermodesulfobacteriota</taxon>
        <taxon>Desulfovibrionia</taxon>
        <taxon>Desulfovibrionales</taxon>
        <taxon>Desulfovibrionaceae</taxon>
        <taxon>Desulfovibrio</taxon>
    </lineage>
</organism>
<dbReference type="EMBL" id="AP017368">
    <property type="protein sequence ID" value="BAV92434.1"/>
    <property type="molecule type" value="Genomic_DNA"/>
</dbReference>
<dbReference type="AlphaFoldDB" id="A0A1J1DRH0"/>
<dbReference type="Proteomes" id="UP000242645">
    <property type="component" value="Chromosome"/>
</dbReference>
<accession>A0A1J1DRH0</accession>
<keyword evidence="2" id="KW-1185">Reference proteome</keyword>
<sequence length="151" mass="17205">MAMMVMTGFSFWNIFFQGNNDFVQKLSQLLPLISREWGKNCFCILQVFSLMVFRCGAALFRHGNDAVSFILIRPFSDDATVSFQLPEYLAERSGAHIEHLLQFTLVDGFFFLEDGEHMRLRMLGMSLAMMCASHQLDGVVKEHNQVFAGHG</sequence>
<name>A0A1J1DRH0_9BACT</name>
<reference evidence="1 2" key="1">
    <citation type="journal article" date="2017" name="ISME J.">
        <title>Genome of 'Ca. Desulfovibrio trichonymphae', an H2-oxidizing bacterium in a tripartite symbiotic system within a protist cell in the termite gut.</title>
        <authorList>
            <person name="Kuwahara H."/>
            <person name="Yuki M."/>
            <person name="Izawa K."/>
            <person name="Ohkuma M."/>
            <person name="Hongoh Y."/>
        </authorList>
    </citation>
    <scope>NUCLEOTIDE SEQUENCE [LARGE SCALE GENOMIC DNA]</scope>
    <source>
        <strain evidence="1 2">Rs-N31</strain>
    </source>
</reference>
<evidence type="ECO:0000313" key="1">
    <source>
        <dbReference type="EMBL" id="BAV92434.1"/>
    </source>
</evidence>
<protein>
    <submittedName>
        <fullName evidence="1">Uncharacterized protein</fullName>
    </submittedName>
</protein>
<gene>
    <name evidence="1" type="ORF">RSDT_0922</name>
</gene>
<dbReference type="KEGG" id="dtr:RSDT_0922"/>
<proteinExistence type="predicted"/>